<keyword evidence="3" id="KW-0276">Fatty acid metabolism</keyword>
<evidence type="ECO:0000256" key="2">
    <source>
        <dbReference type="ARBA" id="ARBA00022598"/>
    </source>
</evidence>
<keyword evidence="4" id="KW-0443">Lipid metabolism</keyword>
<keyword evidence="8" id="KW-1185">Reference proteome</keyword>
<name>A0ABZ3H2E6_GEOAI</name>
<dbReference type="SUPFAM" id="SSF56801">
    <property type="entry name" value="Acetyl-CoA synthetase-like"/>
    <property type="match status" value="1"/>
</dbReference>
<dbReference type="InterPro" id="IPR000873">
    <property type="entry name" value="AMP-dep_synth/lig_dom"/>
</dbReference>
<protein>
    <submittedName>
        <fullName evidence="7">Fatty acid--CoA ligase</fullName>
    </submittedName>
</protein>
<dbReference type="PANTHER" id="PTHR43859:SF4">
    <property type="entry name" value="BUTANOATE--COA LIGASE AAE1-RELATED"/>
    <property type="match status" value="1"/>
</dbReference>
<organism evidence="7 8">
    <name type="scientific">Geoglobus acetivorans</name>
    <dbReference type="NCBI Taxonomy" id="565033"/>
    <lineage>
        <taxon>Archaea</taxon>
        <taxon>Methanobacteriati</taxon>
        <taxon>Methanobacteriota</taxon>
        <taxon>Archaeoglobi</taxon>
        <taxon>Archaeoglobales</taxon>
        <taxon>Archaeoglobaceae</taxon>
        <taxon>Geoglobus</taxon>
    </lineage>
</organism>
<evidence type="ECO:0000256" key="4">
    <source>
        <dbReference type="ARBA" id="ARBA00023098"/>
    </source>
</evidence>
<feature type="domain" description="AMP-dependent synthetase/ligase" evidence="5">
    <location>
        <begin position="22"/>
        <end position="395"/>
    </location>
</feature>
<evidence type="ECO:0000259" key="6">
    <source>
        <dbReference type="Pfam" id="PF13193"/>
    </source>
</evidence>
<comment type="similarity">
    <text evidence="1">Belongs to the ATP-dependent AMP-binding enzyme family.</text>
</comment>
<dbReference type="EMBL" id="CP087714">
    <property type="protein sequence ID" value="XAT63740.1"/>
    <property type="molecule type" value="Genomic_DNA"/>
</dbReference>
<dbReference type="InterPro" id="IPR045851">
    <property type="entry name" value="AMP-bd_C_sf"/>
</dbReference>
<evidence type="ECO:0000256" key="1">
    <source>
        <dbReference type="ARBA" id="ARBA00006432"/>
    </source>
</evidence>
<feature type="domain" description="AMP-binding enzyme C-terminal" evidence="6">
    <location>
        <begin position="446"/>
        <end position="523"/>
    </location>
</feature>
<dbReference type="Proteomes" id="UP001492541">
    <property type="component" value="Chromosome"/>
</dbReference>
<sequence length="538" mass="61119">MNEAYNYQLLIKHILESGVNYAPKQEIVYRDKVRYTYTEFYERVHRLASALEELGVKKGTKVAVLDWDSHRYLECYFAIPMMGAVLHTVNVRLSPEDILYTMQHADDEVVLVFKDFVPLMEKLRDKLPNVKNYVIMTDDTVPENTLTDIEYEEMLKNASSDYDFPDFDENTMATLSYTTGTTGRPKGVWFTHRKLVLHTLSGSVALAAYRSPLRLVLEREVYMPLTPMFHVHAWGVPYMMFLLGHKHVYPGRYEPEMIVKLVLSEGVTITHCVPTILQMIVDNIPEGLKFNGWKILIGGAKLPEGLAIKAREKGIITMSAYGMSETCPALTGAFLKPHLLDLPEEEKTKISVKTGIPFPLVYIRVVDEDMTDVPADGKTMGEVVTRAPWLTDTYLKDEEKTKELWRGGWLHTGDIAVVDDEGYITIVDRLKDVVKSGGEWISTLTLENILSLHPKVKEAAVIGIPDEKWGERPLAIVVPAEGVSEEEIKQYLMEYVEKGTITKWAVPDRVVFMNELPKTSVGKIDKKVLRKQFSEGVQ</sequence>
<dbReference type="Pfam" id="PF13193">
    <property type="entry name" value="AMP-binding_C"/>
    <property type="match status" value="1"/>
</dbReference>
<dbReference type="InterPro" id="IPR025110">
    <property type="entry name" value="AMP-bd_C"/>
</dbReference>
<evidence type="ECO:0000256" key="3">
    <source>
        <dbReference type="ARBA" id="ARBA00022832"/>
    </source>
</evidence>
<reference evidence="7 8" key="1">
    <citation type="submission" date="2021-11" db="EMBL/GenBank/DDBJ databases">
        <title>Whole genome of Geoglobus acetivorans.</title>
        <authorList>
            <person name="Liu D."/>
        </authorList>
    </citation>
    <scope>NUCLEOTIDE SEQUENCE [LARGE SCALE GENOMIC DNA]</scope>
    <source>
        <strain evidence="7 8">SBH6</strain>
    </source>
</reference>
<dbReference type="GeneID" id="90450205"/>
<evidence type="ECO:0000313" key="8">
    <source>
        <dbReference type="Proteomes" id="UP001492541"/>
    </source>
</evidence>
<dbReference type="PROSITE" id="PS00455">
    <property type="entry name" value="AMP_BINDING"/>
    <property type="match status" value="1"/>
</dbReference>
<dbReference type="InterPro" id="IPR020845">
    <property type="entry name" value="AMP-binding_CS"/>
</dbReference>
<evidence type="ECO:0000313" key="7">
    <source>
        <dbReference type="EMBL" id="XAT63740.1"/>
    </source>
</evidence>
<dbReference type="NCBIfam" id="NF004837">
    <property type="entry name" value="PRK06187.1"/>
    <property type="match status" value="1"/>
</dbReference>
<dbReference type="InterPro" id="IPR042099">
    <property type="entry name" value="ANL_N_sf"/>
</dbReference>
<proteinExistence type="inferred from homology"/>
<keyword evidence="2 7" id="KW-0436">Ligase</keyword>
<dbReference type="Gene3D" id="3.40.50.12780">
    <property type="entry name" value="N-terminal domain of ligase-like"/>
    <property type="match status" value="1"/>
</dbReference>
<gene>
    <name evidence="7" type="ORF">LPQ35_10870</name>
</gene>
<dbReference type="CDD" id="cd12119">
    <property type="entry name" value="ttLC_FACS_AlkK_like"/>
    <property type="match status" value="1"/>
</dbReference>
<dbReference type="Gene3D" id="3.30.300.30">
    <property type="match status" value="1"/>
</dbReference>
<accession>A0ABZ3H2E6</accession>
<dbReference type="PANTHER" id="PTHR43859">
    <property type="entry name" value="ACYL-ACTIVATING ENZYME"/>
    <property type="match status" value="1"/>
</dbReference>
<dbReference type="GO" id="GO:0016874">
    <property type="term" value="F:ligase activity"/>
    <property type="evidence" value="ECO:0007669"/>
    <property type="project" value="UniProtKB-KW"/>
</dbReference>
<evidence type="ECO:0000259" key="5">
    <source>
        <dbReference type="Pfam" id="PF00501"/>
    </source>
</evidence>
<dbReference type="Pfam" id="PF00501">
    <property type="entry name" value="AMP-binding"/>
    <property type="match status" value="1"/>
</dbReference>
<dbReference type="RefSeq" id="WP_193806975.1">
    <property type="nucleotide sequence ID" value="NZ_CP087714.1"/>
</dbReference>